<feature type="chain" id="PRO_5012059008" evidence="1">
    <location>
        <begin position="24"/>
        <end position="215"/>
    </location>
</feature>
<protein>
    <submittedName>
        <fullName evidence="3">Uncharacterized protein YkwD</fullName>
    </submittedName>
</protein>
<dbReference type="Proteomes" id="UP000198287">
    <property type="component" value="Unassembled WGS sequence"/>
</dbReference>
<sequence>MALPVSLTVLVVVLGCNGGATNSRKTSFPPESVPCQFSRTCGAHFTHLLNRRTEALSSGIIGNSLSVKNFESDAIGNNNFGTGETIETRAAGLCLDDHNSYRSQNGKGPLAYSSQLEQAARNHNSVMTSKNCFSHQCSGEPSLGDRVSATGYRWTGAGENIAAGQGDCKSVMNSWMNSSGHKANILGNFKHVGCAVQDCSNCSYNKYWTCVFGNQ</sequence>
<reference evidence="3 4" key="1">
    <citation type="submission" date="2015-12" db="EMBL/GenBank/DDBJ databases">
        <title>The genome of Folsomia candida.</title>
        <authorList>
            <person name="Faddeeva A."/>
            <person name="Derks M.F."/>
            <person name="Anvar Y."/>
            <person name="Smit S."/>
            <person name="Van Straalen N."/>
            <person name="Roelofs D."/>
        </authorList>
    </citation>
    <scope>NUCLEOTIDE SEQUENCE [LARGE SCALE GENOMIC DNA]</scope>
    <source>
        <strain evidence="3 4">VU population</strain>
        <tissue evidence="3">Whole body</tissue>
    </source>
</reference>
<dbReference type="AlphaFoldDB" id="A0A226F0G8"/>
<organism evidence="3 4">
    <name type="scientific">Folsomia candida</name>
    <name type="common">Springtail</name>
    <dbReference type="NCBI Taxonomy" id="158441"/>
    <lineage>
        <taxon>Eukaryota</taxon>
        <taxon>Metazoa</taxon>
        <taxon>Ecdysozoa</taxon>
        <taxon>Arthropoda</taxon>
        <taxon>Hexapoda</taxon>
        <taxon>Collembola</taxon>
        <taxon>Entomobryomorpha</taxon>
        <taxon>Isotomoidea</taxon>
        <taxon>Isotomidae</taxon>
        <taxon>Proisotominae</taxon>
        <taxon>Folsomia</taxon>
    </lineage>
</organism>
<dbReference type="PANTHER" id="PTHR31157">
    <property type="entry name" value="SCP DOMAIN-CONTAINING PROTEIN"/>
    <property type="match status" value="1"/>
</dbReference>
<accession>A0A226F0G8</accession>
<dbReference type="Gene3D" id="3.40.33.10">
    <property type="entry name" value="CAP"/>
    <property type="match status" value="1"/>
</dbReference>
<evidence type="ECO:0000256" key="1">
    <source>
        <dbReference type="SAM" id="SignalP"/>
    </source>
</evidence>
<dbReference type="CDD" id="cd05379">
    <property type="entry name" value="CAP_bacterial"/>
    <property type="match status" value="1"/>
</dbReference>
<dbReference type="SUPFAM" id="SSF55797">
    <property type="entry name" value="PR-1-like"/>
    <property type="match status" value="1"/>
</dbReference>
<dbReference type="EMBL" id="LNIX01000001">
    <property type="protein sequence ID" value="OXA62877.1"/>
    <property type="molecule type" value="Genomic_DNA"/>
</dbReference>
<gene>
    <name evidence="3" type="ORF">Fcan01_00392</name>
</gene>
<keyword evidence="1" id="KW-0732">Signal</keyword>
<name>A0A226F0G8_FOLCA</name>
<proteinExistence type="predicted"/>
<dbReference type="PANTHER" id="PTHR31157:SF1">
    <property type="entry name" value="SCP DOMAIN-CONTAINING PROTEIN"/>
    <property type="match status" value="1"/>
</dbReference>
<keyword evidence="4" id="KW-1185">Reference proteome</keyword>
<comment type="caution">
    <text evidence="3">The sequence shown here is derived from an EMBL/GenBank/DDBJ whole genome shotgun (WGS) entry which is preliminary data.</text>
</comment>
<dbReference type="Pfam" id="PF00188">
    <property type="entry name" value="CAP"/>
    <property type="match status" value="1"/>
</dbReference>
<evidence type="ECO:0000313" key="4">
    <source>
        <dbReference type="Proteomes" id="UP000198287"/>
    </source>
</evidence>
<dbReference type="OrthoDB" id="9986114at2759"/>
<dbReference type="STRING" id="158441.A0A226F0G8"/>
<feature type="domain" description="SCP" evidence="2">
    <location>
        <begin position="95"/>
        <end position="212"/>
    </location>
</feature>
<evidence type="ECO:0000259" key="2">
    <source>
        <dbReference type="Pfam" id="PF00188"/>
    </source>
</evidence>
<dbReference type="InterPro" id="IPR035940">
    <property type="entry name" value="CAP_sf"/>
</dbReference>
<evidence type="ECO:0000313" key="3">
    <source>
        <dbReference type="EMBL" id="OXA62877.1"/>
    </source>
</evidence>
<feature type="signal peptide" evidence="1">
    <location>
        <begin position="1"/>
        <end position="23"/>
    </location>
</feature>
<dbReference type="InterPro" id="IPR014044">
    <property type="entry name" value="CAP_dom"/>
</dbReference>